<keyword evidence="4" id="KW-1185">Reference proteome</keyword>
<feature type="domain" description="DUF4116" evidence="2">
    <location>
        <begin position="303"/>
        <end position="327"/>
    </location>
</feature>
<feature type="domain" description="DUF4116" evidence="2">
    <location>
        <begin position="180"/>
        <end position="224"/>
    </location>
</feature>
<dbReference type="RefSeq" id="XP_044547779.1">
    <property type="nucleotide sequence ID" value="XM_044695692.1"/>
</dbReference>
<feature type="domain" description="DUF4116" evidence="2">
    <location>
        <begin position="255"/>
        <end position="298"/>
    </location>
</feature>
<dbReference type="AlphaFoldDB" id="A0AA88KJZ8"/>
<evidence type="ECO:0000256" key="1">
    <source>
        <dbReference type="SAM" id="MobiDB-lite"/>
    </source>
</evidence>
<accession>A0AA88KJZ8</accession>
<evidence type="ECO:0000259" key="2">
    <source>
        <dbReference type="Pfam" id="PF13475"/>
    </source>
</evidence>
<feature type="domain" description="DUF4116" evidence="2">
    <location>
        <begin position="404"/>
        <end position="445"/>
    </location>
</feature>
<organism evidence="3 4">
    <name type="scientific">Naegleria lovaniensis</name>
    <name type="common">Amoeba</name>
    <dbReference type="NCBI Taxonomy" id="51637"/>
    <lineage>
        <taxon>Eukaryota</taxon>
        <taxon>Discoba</taxon>
        <taxon>Heterolobosea</taxon>
        <taxon>Tetramitia</taxon>
        <taxon>Eutetramitia</taxon>
        <taxon>Vahlkampfiidae</taxon>
        <taxon>Naegleria</taxon>
    </lineage>
</organism>
<gene>
    <name evidence="3" type="ORF">C9374_005892</name>
</gene>
<sequence>MSKQEHVQFHADPNTIAPPSTRNNTQKLIATTRMRNDDMVRMVIVDFSNSAFHDDENYDQQHTQNLENLLKKKFTLQQAGKKKWLLNRELKYENFFPVEFMNDQEFVLNHIEKFGYGLGYTSPHLTEDRDFMLKAVQLNGGYALGYASESIRNDKQVVLKAINQTNGNALRGVHSAVLQREVALAAVQQNGEALQFVQSTDWIYDKVIIFEAIKQNKKALRWVPAGFLQDPDFMLKALKIIFPEFGALESFDYANKAIMIKVVQEFGLLLEFASNDLKHDRDIILNAVRNDGDALKLATWWSHDKEIALIAVKNNGYALEHVSNDLRRDRNVVLEAVKQNGNALQFASNDLRNDYEIALASVRQDSCALAYVGEMTTRYPEIVLEAIRKNSHAVRYVAKRVLYDKQFLLKLVKLGCNHVLQYAARQFTQDKEFVLQAVKHDGLVVSCYDFVFSSDKEIMLEAVRNNGCALKYASRELRKDPELVWEALKCHGYVLKYSDELFQVRMDHCYYGAYLGKTEQCSPKTKPQSKQVHDDMKMIMVDGCSNDTMNDDSR</sequence>
<dbReference type="InterPro" id="IPR025197">
    <property type="entry name" value="DUF4116"/>
</dbReference>
<proteinExistence type="predicted"/>
<feature type="region of interest" description="Disordered" evidence="1">
    <location>
        <begin position="1"/>
        <end position="22"/>
    </location>
</feature>
<evidence type="ECO:0000313" key="4">
    <source>
        <dbReference type="Proteomes" id="UP000816034"/>
    </source>
</evidence>
<dbReference type="EMBL" id="PYSW02000025">
    <property type="protein sequence ID" value="KAG2382100.1"/>
    <property type="molecule type" value="Genomic_DNA"/>
</dbReference>
<feature type="domain" description="DUF4116" evidence="2">
    <location>
        <begin position="329"/>
        <end position="374"/>
    </location>
</feature>
<dbReference type="Pfam" id="PF13475">
    <property type="entry name" value="DUF4116"/>
    <property type="match status" value="7"/>
</dbReference>
<protein>
    <recommendedName>
        <fullName evidence="2">DUF4116 domain-containing protein</fullName>
    </recommendedName>
</protein>
<dbReference type="GeneID" id="68098347"/>
<comment type="caution">
    <text evidence="3">The sequence shown here is derived from an EMBL/GenBank/DDBJ whole genome shotgun (WGS) entry which is preliminary data.</text>
</comment>
<feature type="domain" description="DUF4116" evidence="2">
    <location>
        <begin position="128"/>
        <end position="171"/>
    </location>
</feature>
<evidence type="ECO:0000313" key="3">
    <source>
        <dbReference type="EMBL" id="KAG2382100.1"/>
    </source>
</evidence>
<reference evidence="3 4" key="1">
    <citation type="journal article" date="2018" name="BMC Genomics">
        <title>The genome of Naegleria lovaniensis, the basis for a comparative approach to unravel pathogenicity factors of the human pathogenic amoeba N. fowleri.</title>
        <authorList>
            <person name="Liechti N."/>
            <person name="Schurch N."/>
            <person name="Bruggmann R."/>
            <person name="Wittwer M."/>
        </authorList>
    </citation>
    <scope>NUCLEOTIDE SEQUENCE [LARGE SCALE GENOMIC DNA]</scope>
    <source>
        <strain evidence="3 4">ATCC 30569</strain>
    </source>
</reference>
<feature type="domain" description="DUF4116" evidence="2">
    <location>
        <begin position="455"/>
        <end position="502"/>
    </location>
</feature>
<name>A0AA88KJZ8_NAELO</name>
<dbReference type="Proteomes" id="UP000816034">
    <property type="component" value="Unassembled WGS sequence"/>
</dbReference>